<dbReference type="EMBL" id="FOCX01000016">
    <property type="protein sequence ID" value="SEO63915.1"/>
    <property type="molecule type" value="Genomic_DNA"/>
</dbReference>
<reference evidence="2" key="1">
    <citation type="submission" date="2016-10" db="EMBL/GenBank/DDBJ databases">
        <authorList>
            <person name="Varghese N."/>
            <person name="Submissions S."/>
        </authorList>
    </citation>
    <scope>NUCLEOTIDE SEQUENCE [LARGE SCALE GENOMIC DNA]</scope>
    <source>
        <strain evidence="2">IBRC-M 10043</strain>
    </source>
</reference>
<dbReference type="Proteomes" id="UP000198775">
    <property type="component" value="Unassembled WGS sequence"/>
</dbReference>
<protein>
    <submittedName>
        <fullName evidence="1">Uncharacterized protein</fullName>
    </submittedName>
</protein>
<evidence type="ECO:0000313" key="1">
    <source>
        <dbReference type="EMBL" id="SEO63915.1"/>
    </source>
</evidence>
<proteinExistence type="predicted"/>
<dbReference type="Gene3D" id="1.10.10.10">
    <property type="entry name" value="Winged helix-like DNA-binding domain superfamily/Winged helix DNA-binding domain"/>
    <property type="match status" value="1"/>
</dbReference>
<dbReference type="SUPFAM" id="SSF46785">
    <property type="entry name" value="Winged helix' DNA-binding domain"/>
    <property type="match status" value="1"/>
</dbReference>
<dbReference type="InterPro" id="IPR036388">
    <property type="entry name" value="WH-like_DNA-bd_sf"/>
</dbReference>
<name>A0A1H8RBT3_9EURY</name>
<evidence type="ECO:0000313" key="2">
    <source>
        <dbReference type="Proteomes" id="UP000198775"/>
    </source>
</evidence>
<gene>
    <name evidence="1" type="ORF">SAMN05216388_101610</name>
</gene>
<organism evidence="1 2">
    <name type="scientific">Halorientalis persicus</name>
    <dbReference type="NCBI Taxonomy" id="1367881"/>
    <lineage>
        <taxon>Archaea</taxon>
        <taxon>Methanobacteriati</taxon>
        <taxon>Methanobacteriota</taxon>
        <taxon>Stenosarchaea group</taxon>
        <taxon>Halobacteria</taxon>
        <taxon>Halobacteriales</taxon>
        <taxon>Haloarculaceae</taxon>
        <taxon>Halorientalis</taxon>
    </lineage>
</organism>
<dbReference type="AlphaFoldDB" id="A0A1H8RBT3"/>
<sequence>MRKSADWMSIADERILEALRENESGTPTSLSENEYVRFSRPHLHQRMTKLERYGLIRFLGNGVYVLTEEGQQYLDGELDAATLEPDDED</sequence>
<accession>A0A1H8RBT3</accession>
<dbReference type="OrthoDB" id="285635at2157"/>
<dbReference type="InterPro" id="IPR036390">
    <property type="entry name" value="WH_DNA-bd_sf"/>
</dbReference>
<keyword evidence="2" id="KW-1185">Reference proteome</keyword>